<dbReference type="Proteomes" id="UP000309174">
    <property type="component" value="Unassembled WGS sequence"/>
</dbReference>
<dbReference type="RefSeq" id="WP_138646624.1">
    <property type="nucleotide sequence ID" value="NZ_VCKW01000097.1"/>
</dbReference>
<reference evidence="1 2" key="1">
    <citation type="submission" date="2019-05" db="EMBL/GenBank/DDBJ databases">
        <title>Draft genome sequence of Actinomadura sp. 14C53.</title>
        <authorList>
            <person name="Saricaoglu S."/>
            <person name="Isik K."/>
        </authorList>
    </citation>
    <scope>NUCLEOTIDE SEQUENCE [LARGE SCALE GENOMIC DNA]</scope>
    <source>
        <strain evidence="1 2">14C53</strain>
    </source>
</reference>
<organism evidence="1 2">
    <name type="scientific">Actinomadura soli</name>
    <dbReference type="NCBI Taxonomy" id="2508997"/>
    <lineage>
        <taxon>Bacteria</taxon>
        <taxon>Bacillati</taxon>
        <taxon>Actinomycetota</taxon>
        <taxon>Actinomycetes</taxon>
        <taxon>Streptosporangiales</taxon>
        <taxon>Thermomonosporaceae</taxon>
        <taxon>Actinomadura</taxon>
    </lineage>
</organism>
<evidence type="ECO:0000313" key="1">
    <source>
        <dbReference type="EMBL" id="TMQ97835.1"/>
    </source>
</evidence>
<dbReference type="EMBL" id="VCKW01000097">
    <property type="protein sequence ID" value="TMQ97835.1"/>
    <property type="molecule type" value="Genomic_DNA"/>
</dbReference>
<dbReference type="OrthoDB" id="3480403at2"/>
<name>A0A5C4JC62_9ACTN</name>
<sequence>MTQYVTMAAGAYGGAMLARTQDQAADVTVGLGQRLAQRIFGVRGEGEEVPEPLADVIDDPANGDNQAALRKPIRKALADDTELAAQIRQWIQDAHQAGVRVMTSGERSPAVHTNHGIIATGDSNTFTR</sequence>
<proteinExistence type="predicted"/>
<protein>
    <submittedName>
        <fullName evidence="1">Uncharacterized protein</fullName>
    </submittedName>
</protein>
<comment type="caution">
    <text evidence="1">The sequence shown here is derived from an EMBL/GenBank/DDBJ whole genome shotgun (WGS) entry which is preliminary data.</text>
</comment>
<keyword evidence="2" id="KW-1185">Reference proteome</keyword>
<accession>A0A5C4JC62</accession>
<dbReference type="AlphaFoldDB" id="A0A5C4JC62"/>
<evidence type="ECO:0000313" key="2">
    <source>
        <dbReference type="Proteomes" id="UP000309174"/>
    </source>
</evidence>
<gene>
    <name evidence="1" type="ORF">ETD83_19790</name>
</gene>